<sequence>MTTAKRLRPAQKAAIAQKTGKTGARTPILSKPAAPARTPQPLTAQQRLFISEYQKDRNATQAAIRAGYSKRTAAQQGSRLLMNVEISTAIEAQIVKRITANDLTEDRIARELACIAFLDPRRLVDANGVSVPLHELDEDVAVALAGVEVVEEWAGTGDERKLVSRVRKYRIASKVDALDKAMRYRGLFKRDNDQARPMVVIKDYTGRKAA</sequence>
<keyword evidence="2" id="KW-0231">Viral genome packaging</keyword>
<dbReference type="Gene3D" id="1.10.10.1400">
    <property type="entry name" value="Terminase, small subunit, N-terminal DNA-binding domain, HTH motif"/>
    <property type="match status" value="1"/>
</dbReference>
<feature type="region of interest" description="Disordered" evidence="3">
    <location>
        <begin position="1"/>
        <end position="41"/>
    </location>
</feature>
<dbReference type="PANTHER" id="PTHR41328:SF2">
    <property type="entry name" value="TERMINASE SMALL SUBUNIT"/>
    <property type="match status" value="1"/>
</dbReference>
<evidence type="ECO:0000256" key="1">
    <source>
        <dbReference type="ARBA" id="ARBA00022612"/>
    </source>
</evidence>
<evidence type="ECO:0000256" key="2">
    <source>
        <dbReference type="ARBA" id="ARBA00023219"/>
    </source>
</evidence>
<evidence type="ECO:0000313" key="4">
    <source>
        <dbReference type="EMBL" id="APW38451.1"/>
    </source>
</evidence>
<protein>
    <recommendedName>
        <fullName evidence="6">Terminase small subunit</fullName>
    </recommendedName>
</protein>
<evidence type="ECO:0000313" key="5">
    <source>
        <dbReference type="Proteomes" id="UP000186609"/>
    </source>
</evidence>
<keyword evidence="5" id="KW-1185">Reference proteome</keyword>
<dbReference type="Proteomes" id="UP000186609">
    <property type="component" value="Chromosome"/>
</dbReference>
<gene>
    <name evidence="4" type="ORF">RD110_15620</name>
</gene>
<dbReference type="InterPro" id="IPR038713">
    <property type="entry name" value="Terminase_Gp1_N_sf"/>
</dbReference>
<proteinExistence type="predicted"/>
<name>A0A1P8JXM7_9BURK</name>
<evidence type="ECO:0008006" key="6">
    <source>
        <dbReference type="Google" id="ProtNLM"/>
    </source>
</evidence>
<dbReference type="OrthoDB" id="8227562at2"/>
<reference evidence="4 5" key="1">
    <citation type="submission" date="2017-01" db="EMBL/GenBank/DDBJ databases">
        <authorList>
            <person name="Mah S.A."/>
            <person name="Swanson W.J."/>
            <person name="Moy G.W."/>
            <person name="Vacquier V.D."/>
        </authorList>
    </citation>
    <scope>NUCLEOTIDE SEQUENCE [LARGE SCALE GENOMIC DNA]</scope>
    <source>
        <strain evidence="4 5">DCY110</strain>
    </source>
</reference>
<keyword evidence="1" id="KW-1188">Viral release from host cell</keyword>
<evidence type="ECO:0000256" key="3">
    <source>
        <dbReference type="SAM" id="MobiDB-lite"/>
    </source>
</evidence>
<dbReference type="GO" id="GO:0051276">
    <property type="term" value="P:chromosome organization"/>
    <property type="evidence" value="ECO:0007669"/>
    <property type="project" value="InterPro"/>
</dbReference>
<dbReference type="AlphaFoldDB" id="A0A1P8JXM7"/>
<organism evidence="4 5">
    <name type="scientific">Rhodoferax koreensis</name>
    <dbReference type="NCBI Taxonomy" id="1842727"/>
    <lineage>
        <taxon>Bacteria</taxon>
        <taxon>Pseudomonadati</taxon>
        <taxon>Pseudomonadota</taxon>
        <taxon>Betaproteobacteria</taxon>
        <taxon>Burkholderiales</taxon>
        <taxon>Comamonadaceae</taxon>
        <taxon>Rhodoferax</taxon>
    </lineage>
</organism>
<dbReference type="RefSeq" id="WP_076200330.1">
    <property type="nucleotide sequence ID" value="NZ_CP019236.1"/>
</dbReference>
<dbReference type="KEGG" id="rhy:RD110_15620"/>
<dbReference type="PANTHER" id="PTHR41328">
    <property type="entry name" value="TERMINASE SMALL SUBUNIT-RELATED"/>
    <property type="match status" value="1"/>
</dbReference>
<dbReference type="Pfam" id="PF03592">
    <property type="entry name" value="Terminase_2"/>
    <property type="match status" value="1"/>
</dbReference>
<dbReference type="InterPro" id="IPR005335">
    <property type="entry name" value="Terminase_ssu"/>
</dbReference>
<dbReference type="InterPro" id="IPR052404">
    <property type="entry name" value="SPP1-like_terminase"/>
</dbReference>
<accession>A0A1P8JXM7</accession>
<dbReference type="EMBL" id="CP019236">
    <property type="protein sequence ID" value="APW38451.1"/>
    <property type="molecule type" value="Genomic_DNA"/>
</dbReference>
<dbReference type="STRING" id="1842727.RD110_15620"/>